<feature type="compositionally biased region" description="Low complexity" evidence="7">
    <location>
        <begin position="531"/>
        <end position="545"/>
    </location>
</feature>
<feature type="region of interest" description="Disordered" evidence="7">
    <location>
        <begin position="368"/>
        <end position="452"/>
    </location>
</feature>
<evidence type="ECO:0000256" key="4">
    <source>
        <dbReference type="ARBA" id="ARBA00022777"/>
    </source>
</evidence>
<feature type="region of interest" description="Disordered" evidence="7">
    <location>
        <begin position="329"/>
        <end position="351"/>
    </location>
</feature>
<dbReference type="InterPro" id="IPR011009">
    <property type="entry name" value="Kinase-like_dom_sf"/>
</dbReference>
<keyword evidence="10" id="KW-1185">Reference proteome</keyword>
<keyword evidence="2" id="KW-0808">Transferase</keyword>
<evidence type="ECO:0000313" key="9">
    <source>
        <dbReference type="EMBL" id="CCI48228.1"/>
    </source>
</evidence>
<evidence type="ECO:0000256" key="6">
    <source>
        <dbReference type="PROSITE-ProRule" id="PRU10141"/>
    </source>
</evidence>
<protein>
    <recommendedName>
        <fullName evidence="8">Protein kinase domain-containing protein</fullName>
    </recommendedName>
</protein>
<evidence type="ECO:0000256" key="3">
    <source>
        <dbReference type="ARBA" id="ARBA00022741"/>
    </source>
</evidence>
<feature type="region of interest" description="Disordered" evidence="7">
    <location>
        <begin position="613"/>
        <end position="651"/>
    </location>
</feature>
<dbReference type="Pfam" id="PF00069">
    <property type="entry name" value="Pkinase"/>
    <property type="match status" value="1"/>
</dbReference>
<gene>
    <name evidence="9" type="ORF">BN9_092900</name>
</gene>
<dbReference type="InterPro" id="IPR045269">
    <property type="entry name" value="Atg1-like"/>
</dbReference>
<keyword evidence="3 6" id="KW-0547">Nucleotide-binding</keyword>
<dbReference type="InterPro" id="IPR017441">
    <property type="entry name" value="Protein_kinase_ATP_BS"/>
</dbReference>
<dbReference type="GO" id="GO:0000045">
    <property type="term" value="P:autophagosome assembly"/>
    <property type="evidence" value="ECO:0007669"/>
    <property type="project" value="TreeGrafter"/>
</dbReference>
<feature type="compositionally biased region" description="Polar residues" evidence="7">
    <location>
        <begin position="368"/>
        <end position="418"/>
    </location>
</feature>
<dbReference type="OrthoDB" id="346907at2759"/>
<dbReference type="Gene3D" id="1.10.510.10">
    <property type="entry name" value="Transferase(Phosphotransferase) domain 1"/>
    <property type="match status" value="1"/>
</dbReference>
<evidence type="ECO:0000259" key="8">
    <source>
        <dbReference type="PROSITE" id="PS50011"/>
    </source>
</evidence>
<sequence>MSRGSSGSIGDYVVTSKIGSGSFAVVYKGYHKLTKLPVAIKALSLQKLNKKLLENLESEIAIMRQINHPNIVKLHDIKKTEKHIYLMLEYCAGGDLQQFMKRYNQPKDSEERGSTALPENIAQHFLHELAKGMYCLWQHHWVHRDLKPQNLLLSEFSPNATLKIADFGFARHLTTTSMAETLCGSPLYMAPEILKFQKYDAKADLWSIGTILYEVLVGRPPFGGANHVQLLANIERTELRFPPSAAFSEPCVDLLKGLLQRSPLTRTGFEEFFQHPFVNLVVEGDSTDDSDLGIKENATESRDVTLHSLPVTAPDIHDEARQQLEADLADKSLPRLSNAQPLSSAGSHMSQNINTELLQTVTKNAQDNRTMQRQEGNAESTPRSQPMCLKSNTVQRLTSSNRFFTKINGNSPKLSPQRSPDGGVIPSPRINPFKNITNQTLSRNSGTNRGIDISSKGISVPLHDSHALAKHYTSCPPFRTENHILDSSEEYVLVESSKQGKLASTSIQKDGLKPSSPRASVAGNASTSQDAIVSSSITTSEAETAMHSATPRLAQQTVDATIHRIQAVATLAEKMWLLSLQLHEQIVSLEPISSTEQQHHSLNAISIFSMSPESSSASSRSSDAPASRQAPASTSDPAASGRWDNSDDGSSSHAVLERERFLSSGEALSLYIKCLRLIKNAITYMHQDPEIVRRQSSQRWSALANHWSLPSRKVTIAYLMEQLAICIDRADRCRKFIRSSSPECIKSCSNVVLRPDGIIYAHVIQLGKEGAMKEVLGQWDTAYKAYSQTVLLLQSVLTEEAVIFDEKLHARILQDLSASNVMVSADKKVLFLLLQSVEGRIRVVTKHTKKNGVLRYTQSASSW</sequence>
<feature type="region of interest" description="Disordered" evidence="7">
    <location>
        <begin position="503"/>
        <end position="548"/>
    </location>
</feature>
<evidence type="ECO:0000313" key="10">
    <source>
        <dbReference type="Proteomes" id="UP000053237"/>
    </source>
</evidence>
<organism evidence="9 10">
    <name type="scientific">Albugo candida</name>
    <dbReference type="NCBI Taxonomy" id="65357"/>
    <lineage>
        <taxon>Eukaryota</taxon>
        <taxon>Sar</taxon>
        <taxon>Stramenopiles</taxon>
        <taxon>Oomycota</taxon>
        <taxon>Peronosporomycetes</taxon>
        <taxon>Albuginales</taxon>
        <taxon>Albuginaceae</taxon>
        <taxon>Albugo</taxon>
    </lineage>
</organism>
<dbReference type="Proteomes" id="UP000053237">
    <property type="component" value="Unassembled WGS sequence"/>
</dbReference>
<dbReference type="AlphaFoldDB" id="A0A024GN62"/>
<proteinExistence type="predicted"/>
<dbReference type="GO" id="GO:0010506">
    <property type="term" value="P:regulation of autophagy"/>
    <property type="evidence" value="ECO:0007669"/>
    <property type="project" value="InterPro"/>
</dbReference>
<dbReference type="InterPro" id="IPR000719">
    <property type="entry name" value="Prot_kinase_dom"/>
</dbReference>
<comment type="caution">
    <text evidence="9">The sequence shown here is derived from an EMBL/GenBank/DDBJ whole genome shotgun (WGS) entry which is preliminary data.</text>
</comment>
<dbReference type="SMART" id="SM00220">
    <property type="entry name" value="S_TKc"/>
    <property type="match status" value="1"/>
</dbReference>
<dbReference type="GO" id="GO:0005776">
    <property type="term" value="C:autophagosome"/>
    <property type="evidence" value="ECO:0007669"/>
    <property type="project" value="TreeGrafter"/>
</dbReference>
<name>A0A024GN62_9STRA</name>
<dbReference type="PANTHER" id="PTHR24348">
    <property type="entry name" value="SERINE/THREONINE-PROTEIN KINASE UNC-51-RELATED"/>
    <property type="match status" value="1"/>
</dbReference>
<feature type="compositionally biased region" description="Polar residues" evidence="7">
    <location>
        <begin position="335"/>
        <end position="351"/>
    </location>
</feature>
<feature type="domain" description="Protein kinase" evidence="8">
    <location>
        <begin position="12"/>
        <end position="278"/>
    </location>
</feature>
<evidence type="ECO:0000256" key="7">
    <source>
        <dbReference type="SAM" id="MobiDB-lite"/>
    </source>
</evidence>
<dbReference type="FunFam" id="3.30.200.20:FF:000003">
    <property type="entry name" value="Non-specific serine/threonine protein kinase"/>
    <property type="match status" value="1"/>
</dbReference>
<evidence type="ECO:0000256" key="1">
    <source>
        <dbReference type="ARBA" id="ARBA00022527"/>
    </source>
</evidence>
<evidence type="ECO:0000256" key="2">
    <source>
        <dbReference type="ARBA" id="ARBA00022679"/>
    </source>
</evidence>
<reference evidence="9 10" key="1">
    <citation type="submission" date="2012-05" db="EMBL/GenBank/DDBJ databases">
        <title>Recombination and specialization in a pathogen metapopulation.</title>
        <authorList>
            <person name="Gardiner A."/>
            <person name="Kemen E."/>
            <person name="Schultz-Larsen T."/>
            <person name="MacLean D."/>
            <person name="Van Oosterhout C."/>
            <person name="Jones J.D.G."/>
        </authorList>
    </citation>
    <scope>NUCLEOTIDE SEQUENCE [LARGE SCALE GENOMIC DNA]</scope>
    <source>
        <strain evidence="9 10">Ac Nc2</strain>
    </source>
</reference>
<dbReference type="PANTHER" id="PTHR24348:SF22">
    <property type="entry name" value="NON-SPECIFIC SERINE_THREONINE PROTEIN KINASE"/>
    <property type="match status" value="1"/>
</dbReference>
<accession>A0A024GN62</accession>
<dbReference type="PROSITE" id="PS50011">
    <property type="entry name" value="PROTEIN_KINASE_DOM"/>
    <property type="match status" value="1"/>
</dbReference>
<dbReference type="GO" id="GO:0000407">
    <property type="term" value="C:phagophore assembly site"/>
    <property type="evidence" value="ECO:0007669"/>
    <property type="project" value="TreeGrafter"/>
</dbReference>
<feature type="compositionally biased region" description="Basic and acidic residues" evidence="7">
    <location>
        <begin position="292"/>
        <end position="305"/>
    </location>
</feature>
<feature type="compositionally biased region" description="Low complexity" evidence="7">
    <location>
        <begin position="613"/>
        <end position="633"/>
    </location>
</feature>
<evidence type="ECO:0000256" key="5">
    <source>
        <dbReference type="ARBA" id="ARBA00022840"/>
    </source>
</evidence>
<dbReference type="STRING" id="65357.A0A024GN62"/>
<dbReference type="EMBL" id="CAIX01000210">
    <property type="protein sequence ID" value="CCI48228.1"/>
    <property type="molecule type" value="Genomic_DNA"/>
</dbReference>
<dbReference type="InParanoid" id="A0A024GN62"/>
<keyword evidence="1" id="KW-0723">Serine/threonine-protein kinase</keyword>
<feature type="binding site" evidence="6">
    <location>
        <position position="41"/>
    </location>
    <ligand>
        <name>ATP</name>
        <dbReference type="ChEBI" id="CHEBI:30616"/>
    </ligand>
</feature>
<feature type="compositionally biased region" description="Polar residues" evidence="7">
    <location>
        <begin position="434"/>
        <end position="448"/>
    </location>
</feature>
<dbReference type="GO" id="GO:0005829">
    <property type="term" value="C:cytosol"/>
    <property type="evidence" value="ECO:0007669"/>
    <property type="project" value="TreeGrafter"/>
</dbReference>
<feature type="region of interest" description="Disordered" evidence="7">
    <location>
        <begin position="287"/>
        <end position="315"/>
    </location>
</feature>
<dbReference type="PROSITE" id="PS00107">
    <property type="entry name" value="PROTEIN_KINASE_ATP"/>
    <property type="match status" value="1"/>
</dbReference>
<dbReference type="SUPFAM" id="SSF56112">
    <property type="entry name" value="Protein kinase-like (PK-like)"/>
    <property type="match status" value="1"/>
</dbReference>
<dbReference type="GO" id="GO:0005524">
    <property type="term" value="F:ATP binding"/>
    <property type="evidence" value="ECO:0007669"/>
    <property type="project" value="UniProtKB-UniRule"/>
</dbReference>
<keyword evidence="5 6" id="KW-0067">ATP-binding</keyword>
<dbReference type="CDD" id="cd14009">
    <property type="entry name" value="STKc_ATG1_ULK_like"/>
    <property type="match status" value="1"/>
</dbReference>
<dbReference type="FunFam" id="1.10.510.10:FF:000571">
    <property type="entry name" value="Maternal embryonic leucine zipper kinase"/>
    <property type="match status" value="1"/>
</dbReference>
<dbReference type="GO" id="GO:0004674">
    <property type="term" value="F:protein serine/threonine kinase activity"/>
    <property type="evidence" value="ECO:0007669"/>
    <property type="project" value="UniProtKB-KW"/>
</dbReference>
<dbReference type="GO" id="GO:0016020">
    <property type="term" value="C:membrane"/>
    <property type="evidence" value="ECO:0007669"/>
    <property type="project" value="TreeGrafter"/>
</dbReference>
<keyword evidence="4" id="KW-0418">Kinase</keyword>